<dbReference type="OrthoDB" id="5569309at2759"/>
<proteinExistence type="predicted"/>
<name>A0A9N9I6C4_9GLOM</name>
<dbReference type="Proteomes" id="UP000789342">
    <property type="component" value="Unassembled WGS sequence"/>
</dbReference>
<dbReference type="AlphaFoldDB" id="A0A9N9I6C4"/>
<feature type="non-terminal residue" evidence="3">
    <location>
        <position position="1"/>
    </location>
</feature>
<feature type="compositionally biased region" description="Basic and acidic residues" evidence="1">
    <location>
        <begin position="1"/>
        <end position="10"/>
    </location>
</feature>
<reference evidence="3" key="1">
    <citation type="submission" date="2021-06" db="EMBL/GenBank/DDBJ databases">
        <authorList>
            <person name="Kallberg Y."/>
            <person name="Tangrot J."/>
            <person name="Rosling A."/>
        </authorList>
    </citation>
    <scope>NUCLEOTIDE SEQUENCE</scope>
    <source>
        <strain evidence="3">CL551</strain>
    </source>
</reference>
<feature type="compositionally biased region" description="Low complexity" evidence="1">
    <location>
        <begin position="17"/>
        <end position="34"/>
    </location>
</feature>
<feature type="transmembrane region" description="Helical" evidence="2">
    <location>
        <begin position="198"/>
        <end position="220"/>
    </location>
</feature>
<evidence type="ECO:0000313" key="3">
    <source>
        <dbReference type="EMBL" id="CAG8722743.1"/>
    </source>
</evidence>
<protein>
    <submittedName>
        <fullName evidence="3">17024_t:CDS:1</fullName>
    </submittedName>
</protein>
<feature type="region of interest" description="Disordered" evidence="1">
    <location>
        <begin position="1"/>
        <end position="62"/>
    </location>
</feature>
<keyword evidence="2" id="KW-1133">Transmembrane helix</keyword>
<dbReference type="InterPro" id="IPR038872">
    <property type="entry name" value="Put_GTT3"/>
</dbReference>
<evidence type="ECO:0000256" key="1">
    <source>
        <dbReference type="SAM" id="MobiDB-lite"/>
    </source>
</evidence>
<keyword evidence="4" id="KW-1185">Reference proteome</keyword>
<feature type="transmembrane region" description="Helical" evidence="2">
    <location>
        <begin position="232"/>
        <end position="251"/>
    </location>
</feature>
<evidence type="ECO:0000313" key="4">
    <source>
        <dbReference type="Proteomes" id="UP000789342"/>
    </source>
</evidence>
<organism evidence="3 4">
    <name type="scientific">Acaulospora morrowiae</name>
    <dbReference type="NCBI Taxonomy" id="94023"/>
    <lineage>
        <taxon>Eukaryota</taxon>
        <taxon>Fungi</taxon>
        <taxon>Fungi incertae sedis</taxon>
        <taxon>Mucoromycota</taxon>
        <taxon>Glomeromycotina</taxon>
        <taxon>Glomeromycetes</taxon>
        <taxon>Diversisporales</taxon>
        <taxon>Acaulosporaceae</taxon>
        <taxon>Acaulospora</taxon>
    </lineage>
</organism>
<evidence type="ECO:0000256" key="2">
    <source>
        <dbReference type="SAM" id="Phobius"/>
    </source>
</evidence>
<dbReference type="GO" id="GO:0016020">
    <property type="term" value="C:membrane"/>
    <property type="evidence" value="ECO:0007669"/>
    <property type="project" value="TreeGrafter"/>
</dbReference>
<accession>A0A9N9I6C4</accession>
<dbReference type="PANTHER" id="PTHR41807:SF1">
    <property type="entry name" value="GLUTATHIONE TRANSFERASE 3"/>
    <property type="match status" value="1"/>
</dbReference>
<keyword evidence="2" id="KW-0812">Transmembrane</keyword>
<feature type="transmembrane region" description="Helical" evidence="2">
    <location>
        <begin position="141"/>
        <end position="162"/>
    </location>
</feature>
<dbReference type="PANTHER" id="PTHR41807">
    <property type="entry name" value="GLUTATHIONE TRANSFERASE 3"/>
    <property type="match status" value="1"/>
</dbReference>
<sequence length="283" mass="32251">AHLIETKQEEESIGDGTSTPTRRTSRKPSTSSNRPKSRKPSAISSSPNGGERASEEESELSDIEIRQVTTKPHGVSRSYLNQQLTVKKLSQEIVVNARHRALSNLDEVVTQRGLQRENLISLDMLQNYILRLRKYSNTRTFVQCIVFFELSVFLYCAVEWNLKIATVPIPSFNKGTSDQSSFDLHGPDIFIIIEWHRFWRPLIAFLIYLLAIPLGFSYMFNLDQQRHMFSPLAFSVAQCGIFLVTVGHFDWVEDVRDFIPENLIYVGSGAGIIFSLYESILTN</sequence>
<keyword evidence="2" id="KW-0472">Membrane</keyword>
<feature type="transmembrane region" description="Helical" evidence="2">
    <location>
        <begin position="263"/>
        <end position="281"/>
    </location>
</feature>
<gene>
    <name evidence="3" type="ORF">AMORRO_LOCUS13444</name>
</gene>
<dbReference type="EMBL" id="CAJVPV010023112">
    <property type="protein sequence ID" value="CAG8722743.1"/>
    <property type="molecule type" value="Genomic_DNA"/>
</dbReference>
<comment type="caution">
    <text evidence="3">The sequence shown here is derived from an EMBL/GenBank/DDBJ whole genome shotgun (WGS) entry which is preliminary data.</text>
</comment>